<evidence type="ECO:0000313" key="2">
    <source>
        <dbReference type="EMBL" id="TYP97775.1"/>
    </source>
</evidence>
<feature type="region of interest" description="Disordered" evidence="1">
    <location>
        <begin position="1"/>
        <end position="46"/>
    </location>
</feature>
<organism evidence="2 3">
    <name type="scientific">Sphingobacterium allocomposti</name>
    <dbReference type="NCBI Taxonomy" id="415956"/>
    <lineage>
        <taxon>Bacteria</taxon>
        <taxon>Pseudomonadati</taxon>
        <taxon>Bacteroidota</taxon>
        <taxon>Sphingobacteriia</taxon>
        <taxon>Sphingobacteriales</taxon>
        <taxon>Sphingobacteriaceae</taxon>
        <taxon>Sphingobacterium</taxon>
    </lineage>
</organism>
<dbReference type="AlphaFoldDB" id="A0A5S5DPX8"/>
<gene>
    <name evidence="2" type="ORF">BC792_102197</name>
</gene>
<reference evidence="2 3" key="1">
    <citation type="submission" date="2019-07" db="EMBL/GenBank/DDBJ databases">
        <title>Genomic Encyclopedia of Archaeal and Bacterial Type Strains, Phase II (KMG-II): from individual species to whole genera.</title>
        <authorList>
            <person name="Goeker M."/>
        </authorList>
    </citation>
    <scope>NUCLEOTIDE SEQUENCE [LARGE SCALE GENOMIC DNA]</scope>
    <source>
        <strain evidence="2 3">DSM 18850</strain>
    </source>
</reference>
<evidence type="ECO:0000313" key="3">
    <source>
        <dbReference type="Proteomes" id="UP000325105"/>
    </source>
</evidence>
<accession>A0A5S5DPX8</accession>
<dbReference type="EMBL" id="VNHX01000002">
    <property type="protein sequence ID" value="TYP97775.1"/>
    <property type="molecule type" value="Genomic_DNA"/>
</dbReference>
<dbReference type="RefSeq" id="WP_170249933.1">
    <property type="nucleotide sequence ID" value="NZ_VNHX01000002.1"/>
</dbReference>
<dbReference type="Proteomes" id="UP000325105">
    <property type="component" value="Unassembled WGS sequence"/>
</dbReference>
<name>A0A5S5DPX8_9SPHI</name>
<protein>
    <submittedName>
        <fullName evidence="2">Uncharacterized protein</fullName>
    </submittedName>
</protein>
<proteinExistence type="predicted"/>
<sequence>MIELNTKKIDNPTGPATPESHMPSHTHGKRPIFGNSAPHPESHDGS</sequence>
<comment type="caution">
    <text evidence="2">The sequence shown here is derived from an EMBL/GenBank/DDBJ whole genome shotgun (WGS) entry which is preliminary data.</text>
</comment>
<feature type="compositionally biased region" description="Basic and acidic residues" evidence="1">
    <location>
        <begin position="1"/>
        <end position="10"/>
    </location>
</feature>
<evidence type="ECO:0000256" key="1">
    <source>
        <dbReference type="SAM" id="MobiDB-lite"/>
    </source>
</evidence>
<keyword evidence="3" id="KW-1185">Reference proteome</keyword>